<gene>
    <name evidence="2" type="ORF">KIW84_010303</name>
</gene>
<dbReference type="Pfam" id="PF22936">
    <property type="entry name" value="Pol_BBD"/>
    <property type="match status" value="1"/>
</dbReference>
<dbReference type="PANTHER" id="PTHR37610:SF47">
    <property type="entry name" value="RETROTRANSPOSON COPIA-LIKE N-TERMINAL DOMAIN-CONTAINING PROTEIN"/>
    <property type="match status" value="1"/>
</dbReference>
<evidence type="ECO:0000313" key="3">
    <source>
        <dbReference type="Proteomes" id="UP001058974"/>
    </source>
</evidence>
<keyword evidence="3" id="KW-1185">Reference proteome</keyword>
<proteinExistence type="predicted"/>
<dbReference type="InterPro" id="IPR054722">
    <property type="entry name" value="PolX-like_BBD"/>
</dbReference>
<name>A0A9D4YPE3_PEA</name>
<protein>
    <recommendedName>
        <fullName evidence="1">Retrovirus-related Pol polyprotein from transposon TNT 1-94-like beta-barrel domain-containing protein</fullName>
    </recommendedName>
</protein>
<feature type="domain" description="Retrovirus-related Pol polyprotein from transposon TNT 1-94-like beta-barrel" evidence="1">
    <location>
        <begin position="250"/>
        <end position="293"/>
    </location>
</feature>
<dbReference type="PANTHER" id="PTHR37610">
    <property type="entry name" value="CCHC-TYPE DOMAIN-CONTAINING PROTEIN"/>
    <property type="match status" value="1"/>
</dbReference>
<evidence type="ECO:0000313" key="2">
    <source>
        <dbReference type="EMBL" id="KAI5440776.1"/>
    </source>
</evidence>
<sequence length="303" mass="34207">MDCTSLVSANCLNKGLFLLGDKDKQAQALPLKEDFRQVPGQSVRLYLRGRGKIGYIIGDKKQPDKEGADYDSWDAENSMVMTWLVNSMTEEIGANYLCYATAKDLWESLGEIRQAEDSVTKYFNCLKRIWQDLDLFNVYEWKSPEDCKHYKKMVDVHRVFKFLAGLNIEFDEVRGRILGRNPIPPIGEVFAEVHREESRRQVMLGKKAVIVPPPVEGSALAVPLVNHKPFPNPRGKNSWALSVQNHSNPWIIDSGASEHMTNCSHLFNSYFPCSGSEKVRIADGSYSSIAGKGLELGEDDWNC</sequence>
<organism evidence="2 3">
    <name type="scientific">Pisum sativum</name>
    <name type="common">Garden pea</name>
    <name type="synonym">Lathyrus oleraceus</name>
    <dbReference type="NCBI Taxonomy" id="3888"/>
    <lineage>
        <taxon>Eukaryota</taxon>
        <taxon>Viridiplantae</taxon>
        <taxon>Streptophyta</taxon>
        <taxon>Embryophyta</taxon>
        <taxon>Tracheophyta</taxon>
        <taxon>Spermatophyta</taxon>
        <taxon>Magnoliopsida</taxon>
        <taxon>eudicotyledons</taxon>
        <taxon>Gunneridae</taxon>
        <taxon>Pentapetalae</taxon>
        <taxon>rosids</taxon>
        <taxon>fabids</taxon>
        <taxon>Fabales</taxon>
        <taxon>Fabaceae</taxon>
        <taxon>Papilionoideae</taxon>
        <taxon>50 kb inversion clade</taxon>
        <taxon>NPAAA clade</taxon>
        <taxon>Hologalegina</taxon>
        <taxon>IRL clade</taxon>
        <taxon>Fabeae</taxon>
        <taxon>Lathyrus</taxon>
    </lineage>
</organism>
<reference evidence="2 3" key="1">
    <citation type="journal article" date="2022" name="Nat. Genet.">
        <title>Improved pea reference genome and pan-genome highlight genomic features and evolutionary characteristics.</title>
        <authorList>
            <person name="Yang T."/>
            <person name="Liu R."/>
            <person name="Luo Y."/>
            <person name="Hu S."/>
            <person name="Wang D."/>
            <person name="Wang C."/>
            <person name="Pandey M.K."/>
            <person name="Ge S."/>
            <person name="Xu Q."/>
            <person name="Li N."/>
            <person name="Li G."/>
            <person name="Huang Y."/>
            <person name="Saxena R.K."/>
            <person name="Ji Y."/>
            <person name="Li M."/>
            <person name="Yan X."/>
            <person name="He Y."/>
            <person name="Liu Y."/>
            <person name="Wang X."/>
            <person name="Xiang C."/>
            <person name="Varshney R.K."/>
            <person name="Ding H."/>
            <person name="Gao S."/>
            <person name="Zong X."/>
        </authorList>
    </citation>
    <scope>NUCLEOTIDE SEQUENCE [LARGE SCALE GENOMIC DNA]</scope>
    <source>
        <strain evidence="2 3">cv. Zhongwan 6</strain>
    </source>
</reference>
<accession>A0A9D4YPE3</accession>
<comment type="caution">
    <text evidence="2">The sequence shown here is derived from an EMBL/GenBank/DDBJ whole genome shotgun (WGS) entry which is preliminary data.</text>
</comment>
<dbReference type="Proteomes" id="UP001058974">
    <property type="component" value="Chromosome 1"/>
</dbReference>
<dbReference type="AlphaFoldDB" id="A0A9D4YPE3"/>
<dbReference type="EMBL" id="JAMSHJ010000001">
    <property type="protein sequence ID" value="KAI5440776.1"/>
    <property type="molecule type" value="Genomic_DNA"/>
</dbReference>
<dbReference type="Gramene" id="Psat01G0030300-T1">
    <property type="protein sequence ID" value="KAI5440776.1"/>
    <property type="gene ID" value="KIW84_010303"/>
</dbReference>
<evidence type="ECO:0000259" key="1">
    <source>
        <dbReference type="Pfam" id="PF22936"/>
    </source>
</evidence>